<reference evidence="2 3" key="1">
    <citation type="submission" date="2024-03" db="EMBL/GenBank/DDBJ databases">
        <title>Chitinophaga caseinilytica sp. nov., a casein hydrolysing bacterium isolated from forest soil.</title>
        <authorList>
            <person name="Lee D.S."/>
            <person name="Han D.M."/>
            <person name="Baek J.H."/>
            <person name="Choi D.G."/>
            <person name="Jeon J.H."/>
            <person name="Jeon C.O."/>
        </authorList>
    </citation>
    <scope>NUCLEOTIDE SEQUENCE [LARGE SCALE GENOMIC DNA]</scope>
    <source>
        <strain evidence="2 3">KACC 19118</strain>
    </source>
</reference>
<protein>
    <submittedName>
        <fullName evidence="2">Uncharacterized protein</fullName>
    </submittedName>
</protein>
<evidence type="ECO:0000256" key="1">
    <source>
        <dbReference type="SAM" id="Phobius"/>
    </source>
</evidence>
<accession>A0ABZ2Z6K7</accession>
<organism evidence="2 3">
    <name type="scientific">Chitinophaga caseinilytica</name>
    <dbReference type="NCBI Taxonomy" id="2267521"/>
    <lineage>
        <taxon>Bacteria</taxon>
        <taxon>Pseudomonadati</taxon>
        <taxon>Bacteroidota</taxon>
        <taxon>Chitinophagia</taxon>
        <taxon>Chitinophagales</taxon>
        <taxon>Chitinophagaceae</taxon>
        <taxon>Chitinophaga</taxon>
    </lineage>
</organism>
<keyword evidence="1" id="KW-1133">Transmembrane helix</keyword>
<dbReference type="Proteomes" id="UP001449657">
    <property type="component" value="Chromosome"/>
</dbReference>
<dbReference type="RefSeq" id="WP_341842120.1">
    <property type="nucleotide sequence ID" value="NZ_CP149792.1"/>
</dbReference>
<keyword evidence="1" id="KW-0812">Transmembrane</keyword>
<dbReference type="EMBL" id="CP150096">
    <property type="protein sequence ID" value="WZN47485.1"/>
    <property type="molecule type" value="Genomic_DNA"/>
</dbReference>
<feature type="transmembrane region" description="Helical" evidence="1">
    <location>
        <begin position="81"/>
        <end position="101"/>
    </location>
</feature>
<keyword evidence="1" id="KW-0472">Membrane</keyword>
<feature type="transmembrane region" description="Helical" evidence="1">
    <location>
        <begin position="121"/>
        <end position="145"/>
    </location>
</feature>
<sequence>MKRLNKISRYLRPETLLICMAFFLFIIDLVRVLDGSPGGYHDSSFYIHPALWPRFGAVALLVMAAVYRFTRRYRQWPALQYFHVGSYLAIPLIIWLGDRLMDVPYPGNPVVFYYSPATEMWIGILTIILVMGQLAFVVNVVAGFMRGRKNFQNI</sequence>
<keyword evidence="3" id="KW-1185">Reference proteome</keyword>
<evidence type="ECO:0000313" key="2">
    <source>
        <dbReference type="EMBL" id="WZN47485.1"/>
    </source>
</evidence>
<evidence type="ECO:0000313" key="3">
    <source>
        <dbReference type="Proteomes" id="UP001449657"/>
    </source>
</evidence>
<proteinExistence type="predicted"/>
<feature type="transmembrane region" description="Helical" evidence="1">
    <location>
        <begin position="51"/>
        <end position="69"/>
    </location>
</feature>
<gene>
    <name evidence="2" type="ORF">WJU22_04770</name>
</gene>
<name>A0ABZ2Z6K7_9BACT</name>